<dbReference type="Proteomes" id="UP000886721">
    <property type="component" value="Unassembled WGS sequence"/>
</dbReference>
<dbReference type="EMBL" id="DXEM01000001">
    <property type="protein sequence ID" value="HIX66518.1"/>
    <property type="molecule type" value="Genomic_DNA"/>
</dbReference>
<gene>
    <name evidence="1" type="ORF">H9735_00155</name>
</gene>
<evidence type="ECO:0000313" key="2">
    <source>
        <dbReference type="Proteomes" id="UP000886721"/>
    </source>
</evidence>
<comment type="caution">
    <text evidence="1">The sequence shown here is derived from an EMBL/GenBank/DDBJ whole genome shotgun (WGS) entry which is preliminary data.</text>
</comment>
<name>A0A9D1WSQ8_9FIRM</name>
<evidence type="ECO:0000313" key="1">
    <source>
        <dbReference type="EMBL" id="HIX66518.1"/>
    </source>
</evidence>
<dbReference type="Gene3D" id="3.40.50.300">
    <property type="entry name" value="P-loop containing nucleotide triphosphate hydrolases"/>
    <property type="match status" value="1"/>
</dbReference>
<dbReference type="InterPro" id="IPR027417">
    <property type="entry name" value="P-loop_NTPase"/>
</dbReference>
<proteinExistence type="predicted"/>
<reference evidence="1" key="1">
    <citation type="journal article" date="2021" name="PeerJ">
        <title>Extensive microbial diversity within the chicken gut microbiome revealed by metagenomics and culture.</title>
        <authorList>
            <person name="Gilroy R."/>
            <person name="Ravi A."/>
            <person name="Getino M."/>
            <person name="Pursley I."/>
            <person name="Horton D.L."/>
            <person name="Alikhan N.F."/>
            <person name="Baker D."/>
            <person name="Gharbi K."/>
            <person name="Hall N."/>
            <person name="Watson M."/>
            <person name="Adriaenssens E.M."/>
            <person name="Foster-Nyarko E."/>
            <person name="Jarju S."/>
            <person name="Secka A."/>
            <person name="Antonio M."/>
            <person name="Oren A."/>
            <person name="Chaudhuri R.R."/>
            <person name="La Ragione R."/>
            <person name="Hildebrand F."/>
            <person name="Pallen M.J."/>
        </authorList>
    </citation>
    <scope>NUCLEOTIDE SEQUENCE</scope>
    <source>
        <strain evidence="1">CHK191-13928</strain>
    </source>
</reference>
<organism evidence="1 2">
    <name type="scientific">Candidatus Anaerostipes excrementavium</name>
    <dbReference type="NCBI Taxonomy" id="2838463"/>
    <lineage>
        <taxon>Bacteria</taxon>
        <taxon>Bacillati</taxon>
        <taxon>Bacillota</taxon>
        <taxon>Clostridia</taxon>
        <taxon>Lachnospirales</taxon>
        <taxon>Lachnospiraceae</taxon>
        <taxon>Anaerostipes</taxon>
    </lineage>
</organism>
<protein>
    <submittedName>
        <fullName evidence="1">Uncharacterized protein</fullName>
    </submittedName>
</protein>
<reference evidence="1" key="2">
    <citation type="submission" date="2021-04" db="EMBL/GenBank/DDBJ databases">
        <authorList>
            <person name="Gilroy R."/>
        </authorList>
    </citation>
    <scope>NUCLEOTIDE SEQUENCE</scope>
    <source>
        <strain evidence="1">CHK191-13928</strain>
    </source>
</reference>
<accession>A0A9D1WSQ8</accession>
<sequence>MSFINRRKELNSFKSFYEKNIKNNVSQVYNITANHGVGKTEFIKQVSKFFSYFPLDIFQADDNTELSTFKRLVLELDKASNEFGYDDFGTFYSRKTQNAKTIQLLLKITTLFGQAFARSNKCDVDLTSLIDNHTQYENFILKAQTENLFEYVKYVFSKNHMHIIFHHASCIDLGSLDLLSKLITTSIGCVFIFECDNVKSKTRIENCLHNSRNVFLKTYLLDKLSNEHIQTYIQQLLLELELQTDKLDSVFLIESIEKGDLAEISSILKDFNDRLQKDTSTKLRSMYQILENLPEKQIAFLILVNYVSGKLNFPELMEVMDELEVSFHKSDFDELLKKNFIEKNNNHILLIPFVYQIVNLKKFMPSIKYAVASGLIKNLNTKLSQVYNSRYVDILVEYSLNNKQFYQLKSLLLKINQRLKDFSTQYERIDYFRKIYLNRQELCEFNESFAVEFAKIAYDANLYFEAYAFINLISNVDDKDDFIYMKAIVLNRCENFEKSESYIKSHLKKIDNNSSLYFKLSLVHMMNLIQLEKREDAVIIFNELISCKQEPLYPYLIRLSNVFHSDLKERLAIVESITEDFYQSNDNEFSGLHAIYLAYLYALTRQPELAEKALSVARDYFGNNLIYNHMILHNEATIKFHNEKIDGDIPVLLNNAKITAYDEYDKFAINNNLLVYYILSDKISSLECQKIALDLEEMLIHTSFKRFVDKIYYNLYHYYKKMFNLEKSEYYRTKLPLTSSNCDGNYKYKLMYETSWKLPISIKYLDS</sequence>
<dbReference type="AlphaFoldDB" id="A0A9D1WSQ8"/>